<dbReference type="InterPro" id="IPR001650">
    <property type="entry name" value="Helicase_C-like"/>
</dbReference>
<evidence type="ECO:0000259" key="9">
    <source>
        <dbReference type="PROSITE" id="PS51194"/>
    </source>
</evidence>
<evidence type="ECO:0000259" key="8">
    <source>
        <dbReference type="PROSITE" id="PS51192"/>
    </source>
</evidence>
<dbReference type="RefSeq" id="WP_344179786.1">
    <property type="nucleotide sequence ID" value="NZ_BAAANC010000003.1"/>
</dbReference>
<dbReference type="SMART" id="SM00487">
    <property type="entry name" value="DEXDc"/>
    <property type="match status" value="1"/>
</dbReference>
<dbReference type="Pfam" id="PF00270">
    <property type="entry name" value="DEAD"/>
    <property type="match status" value="1"/>
</dbReference>
<sequence>MNEESRVLAALAEGGPYPVDFDDDLHRRLMGALNHRASTSLDLGVLMRHLLRRWMLRDGRAVPVDVQADVSKSLREVALVAGLLETVPNRWTASTWSPDWLDADGAPCDGAALAGTKAGLRFHEDPLVADPFFAELTPFEKYRTAGQRAACRAAISSPEGATVLCMLPTGSGKTEIALTLSARKKSGVTVIIVPTSALAADFERRFREHYAQMYPRIKPESLHFAWTSHTPDSVKATMKDLIGKGQQPIVVTSPESMTRSLRQTMMWAAETGRFRGFVIDEAHLVSQWGRSFRPEFRTLADFRRDLLNRAAEYRHDRAVTLLLSATLGAPEMSDLLMLFGEPGPFTPIIANALRAEPDIWIARSDNSELRAERVFEALAHVPRPAVLYVTAPQNADEWADKLRARGYGRIAVVTGETTGGERTRVLSQIRADSPDGVAIDLVVATSAFGLGIDYPGIRSVVHACLPETVDRWYQEIGRGGRDGYASAEFLLTAPMDRDEAGSLAVKILGSKKSAKRWNNLWNHRTIKDGTDYINLESTTGVGKGDYNRFWNAQLIQGLVELRQLSRRLVGVDELHDLLVGDDATTSDWVAVDLISAELNAPGFWNTQWEQWRARESEHSRTALASMTQVANGSLRACDGIAEAYAPDSALKRVWADRLRWMKPIGPCGRCPGCRAAKVAVQVDPPPRPRQIWATGVALSEGLRSFAAAARGHHGLVVLVERPGENLGDALAAALVRDGVQHIAGAFAQLPIPPLGVPLFRDDAPLTSENLAPVSSFSRFGAEDSVSRSWLARRAAPRRDAAGHDLVDVLLVPDGARIGGTEIGREIPISLGATALELLRKA</sequence>
<organism evidence="10 11">
    <name type="scientific">Kribbella lupini</name>
    <dbReference type="NCBI Taxonomy" id="291602"/>
    <lineage>
        <taxon>Bacteria</taxon>
        <taxon>Bacillati</taxon>
        <taxon>Actinomycetota</taxon>
        <taxon>Actinomycetes</taxon>
        <taxon>Propionibacteriales</taxon>
        <taxon>Kribbellaceae</taxon>
        <taxon>Kribbella</taxon>
    </lineage>
</organism>
<feature type="domain" description="Helicase C-terminal" evidence="9">
    <location>
        <begin position="370"/>
        <end position="533"/>
    </location>
</feature>
<dbReference type="Proteomes" id="UP001500363">
    <property type="component" value="Unassembled WGS sequence"/>
</dbReference>
<evidence type="ECO:0000256" key="5">
    <source>
        <dbReference type="ARBA" id="ARBA00023235"/>
    </source>
</evidence>
<dbReference type="InterPro" id="IPR011545">
    <property type="entry name" value="DEAD/DEAH_box_helicase_dom"/>
</dbReference>
<name>A0ABP4MRH8_9ACTN</name>
<comment type="similarity">
    <text evidence="1">Belongs to the helicase family. RecQ subfamily.</text>
</comment>
<dbReference type="Gene3D" id="3.40.50.300">
    <property type="entry name" value="P-loop containing nucleotide triphosphate hydrolases"/>
    <property type="match status" value="2"/>
</dbReference>
<evidence type="ECO:0000256" key="1">
    <source>
        <dbReference type="ARBA" id="ARBA00005446"/>
    </source>
</evidence>
<evidence type="ECO:0000256" key="4">
    <source>
        <dbReference type="ARBA" id="ARBA00023125"/>
    </source>
</evidence>
<keyword evidence="4" id="KW-0238">DNA-binding</keyword>
<comment type="caution">
    <text evidence="10">The sequence shown here is derived from an EMBL/GenBank/DDBJ whole genome shotgun (WGS) entry which is preliminary data.</text>
</comment>
<dbReference type="SMART" id="SM00490">
    <property type="entry name" value="HELICc"/>
    <property type="match status" value="1"/>
</dbReference>
<evidence type="ECO:0000313" key="11">
    <source>
        <dbReference type="Proteomes" id="UP001500363"/>
    </source>
</evidence>
<protein>
    <recommendedName>
        <fullName evidence="7">DNA 3'-5' helicase</fullName>
        <ecNumber evidence="7">5.6.2.4</ecNumber>
    </recommendedName>
</protein>
<dbReference type="Pfam" id="PF00271">
    <property type="entry name" value="Helicase_C"/>
    <property type="match status" value="1"/>
</dbReference>
<dbReference type="InterPro" id="IPR027417">
    <property type="entry name" value="P-loop_NTPase"/>
</dbReference>
<evidence type="ECO:0000256" key="6">
    <source>
        <dbReference type="ARBA" id="ARBA00034617"/>
    </source>
</evidence>
<dbReference type="EMBL" id="BAAANC010000003">
    <property type="protein sequence ID" value="GAA1546954.1"/>
    <property type="molecule type" value="Genomic_DNA"/>
</dbReference>
<feature type="domain" description="Helicase ATP-binding" evidence="8">
    <location>
        <begin position="154"/>
        <end position="345"/>
    </location>
</feature>
<dbReference type="PANTHER" id="PTHR13710:SF105">
    <property type="entry name" value="ATP-DEPENDENT DNA HELICASE Q1"/>
    <property type="match status" value="1"/>
</dbReference>
<keyword evidence="5" id="KW-0413">Isomerase</keyword>
<evidence type="ECO:0000256" key="2">
    <source>
        <dbReference type="ARBA" id="ARBA00022741"/>
    </source>
</evidence>
<evidence type="ECO:0000313" key="10">
    <source>
        <dbReference type="EMBL" id="GAA1546954.1"/>
    </source>
</evidence>
<gene>
    <name evidence="10" type="ORF">GCM10009741_58160</name>
</gene>
<evidence type="ECO:0000256" key="7">
    <source>
        <dbReference type="ARBA" id="ARBA00034808"/>
    </source>
</evidence>
<proteinExistence type="inferred from homology"/>
<dbReference type="EC" id="5.6.2.4" evidence="7"/>
<accession>A0ABP4MRH8</accession>
<dbReference type="SUPFAM" id="SSF52540">
    <property type="entry name" value="P-loop containing nucleoside triphosphate hydrolases"/>
    <property type="match status" value="1"/>
</dbReference>
<keyword evidence="11" id="KW-1185">Reference proteome</keyword>
<dbReference type="PROSITE" id="PS51192">
    <property type="entry name" value="HELICASE_ATP_BIND_1"/>
    <property type="match status" value="1"/>
</dbReference>
<dbReference type="InterPro" id="IPR014001">
    <property type="entry name" value="Helicase_ATP-bd"/>
</dbReference>
<comment type="catalytic activity">
    <reaction evidence="6">
        <text>Couples ATP hydrolysis with the unwinding of duplex DNA by translocating in the 3'-5' direction.</text>
        <dbReference type="EC" id="5.6.2.4"/>
    </reaction>
</comment>
<dbReference type="PROSITE" id="PS51194">
    <property type="entry name" value="HELICASE_CTER"/>
    <property type="match status" value="1"/>
</dbReference>
<keyword evidence="2" id="KW-0547">Nucleotide-binding</keyword>
<reference evidence="11" key="1">
    <citation type="journal article" date="2019" name="Int. J. Syst. Evol. Microbiol.">
        <title>The Global Catalogue of Microorganisms (GCM) 10K type strain sequencing project: providing services to taxonomists for standard genome sequencing and annotation.</title>
        <authorList>
            <consortium name="The Broad Institute Genomics Platform"/>
            <consortium name="The Broad Institute Genome Sequencing Center for Infectious Disease"/>
            <person name="Wu L."/>
            <person name="Ma J."/>
        </authorList>
    </citation>
    <scope>NUCLEOTIDE SEQUENCE [LARGE SCALE GENOMIC DNA]</scope>
    <source>
        <strain evidence="11">JCM 14303</strain>
    </source>
</reference>
<dbReference type="NCBIfam" id="NF041063">
    <property type="entry name" value="DpdF"/>
    <property type="match status" value="1"/>
</dbReference>
<dbReference type="PANTHER" id="PTHR13710">
    <property type="entry name" value="DNA HELICASE RECQ FAMILY MEMBER"/>
    <property type="match status" value="1"/>
</dbReference>
<keyword evidence="3" id="KW-0067">ATP-binding</keyword>
<evidence type="ECO:0000256" key="3">
    <source>
        <dbReference type="ARBA" id="ARBA00022840"/>
    </source>
</evidence>